<protein>
    <submittedName>
        <fullName evidence="1">Jg8466 protein</fullName>
    </submittedName>
</protein>
<reference evidence="1" key="1">
    <citation type="submission" date="2022-03" db="EMBL/GenBank/DDBJ databases">
        <authorList>
            <person name="Lindestad O."/>
        </authorList>
    </citation>
    <scope>NUCLEOTIDE SEQUENCE</scope>
</reference>
<proteinExistence type="predicted"/>
<comment type="caution">
    <text evidence="1">The sequence shown here is derived from an EMBL/GenBank/DDBJ whole genome shotgun (WGS) entry which is preliminary data.</text>
</comment>
<sequence>MRRWPSLAFTTLNIKLRQYINYKQTYEASTSSTSGQNPAIRALGPRRCEHLCILCQMCIAVPCDYLLLDLSCDLAALIRMVQIDLLSLKGTANLENLNIGDVNSEDIKSIVKKHQILLRAQKPSYLSALGFSNLSLVMFSKVASTSWSYLSLLNQMSENFDV</sequence>
<name>A0A8S4RWA2_9NEOP</name>
<evidence type="ECO:0000313" key="1">
    <source>
        <dbReference type="EMBL" id="CAH2242641.1"/>
    </source>
</evidence>
<organism evidence="1 2">
    <name type="scientific">Pararge aegeria aegeria</name>
    <dbReference type="NCBI Taxonomy" id="348720"/>
    <lineage>
        <taxon>Eukaryota</taxon>
        <taxon>Metazoa</taxon>
        <taxon>Ecdysozoa</taxon>
        <taxon>Arthropoda</taxon>
        <taxon>Hexapoda</taxon>
        <taxon>Insecta</taxon>
        <taxon>Pterygota</taxon>
        <taxon>Neoptera</taxon>
        <taxon>Endopterygota</taxon>
        <taxon>Lepidoptera</taxon>
        <taxon>Glossata</taxon>
        <taxon>Ditrysia</taxon>
        <taxon>Papilionoidea</taxon>
        <taxon>Nymphalidae</taxon>
        <taxon>Satyrinae</taxon>
        <taxon>Satyrini</taxon>
        <taxon>Parargina</taxon>
        <taxon>Pararge</taxon>
    </lineage>
</organism>
<gene>
    <name evidence="1" type="primary">jg8466</name>
    <name evidence="1" type="ORF">PAEG_LOCUS18888</name>
</gene>
<dbReference type="AlphaFoldDB" id="A0A8S4RWA2"/>
<evidence type="ECO:0000313" key="2">
    <source>
        <dbReference type="Proteomes" id="UP000838756"/>
    </source>
</evidence>
<dbReference type="Proteomes" id="UP000838756">
    <property type="component" value="Unassembled WGS sequence"/>
</dbReference>
<accession>A0A8S4RWA2</accession>
<keyword evidence="2" id="KW-1185">Reference proteome</keyword>
<dbReference type="EMBL" id="CAKXAJ010025670">
    <property type="protein sequence ID" value="CAH2242641.1"/>
    <property type="molecule type" value="Genomic_DNA"/>
</dbReference>
<dbReference type="OrthoDB" id="6920850at2759"/>